<dbReference type="NCBIfam" id="TIGR00639">
    <property type="entry name" value="PurN"/>
    <property type="match status" value="1"/>
</dbReference>
<evidence type="ECO:0000313" key="9">
    <source>
        <dbReference type="Proteomes" id="UP001262410"/>
    </source>
</evidence>
<dbReference type="InterPro" id="IPR001555">
    <property type="entry name" value="GART_AS"/>
</dbReference>
<name>A0ABU1JZ44_9PROT</name>
<dbReference type="InterPro" id="IPR004607">
    <property type="entry name" value="GART"/>
</dbReference>
<feature type="active site" description="Proton donor" evidence="6">
    <location>
        <position position="117"/>
    </location>
</feature>
<accession>A0ABU1JZ44</accession>
<evidence type="ECO:0000256" key="5">
    <source>
        <dbReference type="ARBA" id="ARBA00047664"/>
    </source>
</evidence>
<evidence type="ECO:0000256" key="2">
    <source>
        <dbReference type="ARBA" id="ARBA00022679"/>
    </source>
</evidence>
<dbReference type="SUPFAM" id="SSF53328">
    <property type="entry name" value="Formyltransferase"/>
    <property type="match status" value="1"/>
</dbReference>
<comment type="pathway">
    <text evidence="1 6">Purine metabolism; IMP biosynthesis via de novo pathway; N(2)-formyl-N(1)-(5-phospho-D-ribosyl)glycinamide from N(1)-(5-phospho-D-ribosyl)glycinamide (10-formyl THF route): step 1/1.</text>
</comment>
<evidence type="ECO:0000256" key="3">
    <source>
        <dbReference type="ARBA" id="ARBA00022755"/>
    </source>
</evidence>
<dbReference type="PANTHER" id="PTHR43369:SF2">
    <property type="entry name" value="PHOSPHORIBOSYLGLYCINAMIDE FORMYLTRANSFERASE"/>
    <property type="match status" value="1"/>
</dbReference>
<comment type="function">
    <text evidence="6">Catalyzes the transfer of a formyl group from 10-formyltetrahydrofolate to 5-phospho-ribosyl-glycinamide (GAR), producing 5-phospho-ribosyl-N-formylglycinamide (FGAR) and tetrahydrofolate.</text>
</comment>
<feature type="binding site" evidence="6">
    <location>
        <position position="73"/>
    </location>
    <ligand>
        <name>(6R)-10-formyltetrahydrofolate</name>
        <dbReference type="ChEBI" id="CHEBI:195366"/>
    </ligand>
</feature>
<feature type="binding site" evidence="6">
    <location>
        <position position="115"/>
    </location>
    <ligand>
        <name>(6R)-10-formyltetrahydrofolate</name>
        <dbReference type="ChEBI" id="CHEBI:195366"/>
    </ligand>
</feature>
<dbReference type="EC" id="2.1.2.2" evidence="6"/>
<dbReference type="CDD" id="cd08645">
    <property type="entry name" value="FMT_core_GART"/>
    <property type="match status" value="1"/>
</dbReference>
<organism evidence="8 9">
    <name type="scientific">Inquilinus ginsengisoli</name>
    <dbReference type="NCBI Taxonomy" id="363840"/>
    <lineage>
        <taxon>Bacteria</taxon>
        <taxon>Pseudomonadati</taxon>
        <taxon>Pseudomonadota</taxon>
        <taxon>Alphaproteobacteria</taxon>
        <taxon>Rhodospirillales</taxon>
        <taxon>Rhodospirillaceae</taxon>
        <taxon>Inquilinus</taxon>
    </lineage>
</organism>
<dbReference type="EMBL" id="JAVDPW010000010">
    <property type="protein sequence ID" value="MDR6292830.1"/>
    <property type="molecule type" value="Genomic_DNA"/>
</dbReference>
<dbReference type="Pfam" id="PF00551">
    <property type="entry name" value="Formyl_trans_N"/>
    <property type="match status" value="1"/>
</dbReference>
<evidence type="ECO:0000259" key="7">
    <source>
        <dbReference type="Pfam" id="PF00551"/>
    </source>
</evidence>
<comment type="caution">
    <text evidence="8">The sequence shown here is derived from an EMBL/GenBank/DDBJ whole genome shotgun (WGS) entry which is preliminary data.</text>
</comment>
<evidence type="ECO:0000256" key="1">
    <source>
        <dbReference type="ARBA" id="ARBA00005054"/>
    </source>
</evidence>
<feature type="domain" description="Formyl transferase N-terminal" evidence="7">
    <location>
        <begin position="11"/>
        <end position="190"/>
    </location>
</feature>
<dbReference type="PROSITE" id="PS00373">
    <property type="entry name" value="GART"/>
    <property type="match status" value="1"/>
</dbReference>
<dbReference type="GO" id="GO:0004644">
    <property type="term" value="F:phosphoribosylglycinamide formyltransferase activity"/>
    <property type="evidence" value="ECO:0007669"/>
    <property type="project" value="UniProtKB-EC"/>
</dbReference>
<comment type="catalytic activity">
    <reaction evidence="5 6">
        <text>N(1)-(5-phospho-beta-D-ribosyl)glycinamide + (6R)-10-formyltetrahydrofolate = N(2)-formyl-N(1)-(5-phospho-beta-D-ribosyl)glycinamide + (6S)-5,6,7,8-tetrahydrofolate + H(+)</text>
        <dbReference type="Rhea" id="RHEA:15053"/>
        <dbReference type="ChEBI" id="CHEBI:15378"/>
        <dbReference type="ChEBI" id="CHEBI:57453"/>
        <dbReference type="ChEBI" id="CHEBI:143788"/>
        <dbReference type="ChEBI" id="CHEBI:147286"/>
        <dbReference type="ChEBI" id="CHEBI:195366"/>
        <dbReference type="EC" id="2.1.2.2"/>
    </reaction>
</comment>
<evidence type="ECO:0000256" key="6">
    <source>
        <dbReference type="HAMAP-Rule" id="MF_01930"/>
    </source>
</evidence>
<feature type="site" description="Raises pKa of active site His" evidence="6">
    <location>
        <position position="153"/>
    </location>
</feature>
<dbReference type="Proteomes" id="UP001262410">
    <property type="component" value="Unassembled WGS sequence"/>
</dbReference>
<keyword evidence="9" id="KW-1185">Reference proteome</keyword>
<dbReference type="RefSeq" id="WP_309799276.1">
    <property type="nucleotide sequence ID" value="NZ_JAVDPW010000010.1"/>
</dbReference>
<dbReference type="InterPro" id="IPR036477">
    <property type="entry name" value="Formyl_transf_N_sf"/>
</dbReference>
<dbReference type="HAMAP" id="MF_01930">
    <property type="entry name" value="PurN"/>
    <property type="match status" value="1"/>
</dbReference>
<keyword evidence="2 6" id="KW-0808">Transferase</keyword>
<reference evidence="8 9" key="1">
    <citation type="submission" date="2023-07" db="EMBL/GenBank/DDBJ databases">
        <title>Sorghum-associated microbial communities from plants grown in Nebraska, USA.</title>
        <authorList>
            <person name="Schachtman D."/>
        </authorList>
    </citation>
    <scope>NUCLEOTIDE SEQUENCE [LARGE SCALE GENOMIC DNA]</scope>
    <source>
        <strain evidence="8 9">584</strain>
    </source>
</reference>
<sequence length="221" mass="22808">MGQLKVGGRLKVGILISGRGSNMAALAEACAAPDFPAEIALVLSDIPTAGGLALAAGRGIATQAVDRKAYASKPAFETAVDAALRAAGVELICLAGFMRVLSADFVERWRDRILNVHPSLLPAFPGLDTHARALAAGVKVAGCTVHVVRAVVDDGPILAQVAVPVLDGDDPDSLAARILVEEHRCYPLALRWVAEGRVAIDGGRARITGAAAASEALRNPL</sequence>
<proteinExistence type="inferred from homology"/>
<dbReference type="InterPro" id="IPR002376">
    <property type="entry name" value="Formyl_transf_N"/>
</dbReference>
<evidence type="ECO:0000256" key="4">
    <source>
        <dbReference type="ARBA" id="ARBA00038440"/>
    </source>
</evidence>
<keyword evidence="3 6" id="KW-0658">Purine biosynthesis</keyword>
<dbReference type="Gene3D" id="3.40.50.170">
    <property type="entry name" value="Formyl transferase, N-terminal domain"/>
    <property type="match status" value="1"/>
</dbReference>
<dbReference type="PANTHER" id="PTHR43369">
    <property type="entry name" value="PHOSPHORIBOSYLGLYCINAMIDE FORMYLTRANSFERASE"/>
    <property type="match status" value="1"/>
</dbReference>
<comment type="caution">
    <text evidence="6">Lacks conserved residue(s) required for the propagation of feature annotation.</text>
</comment>
<gene>
    <name evidence="6" type="primary">purN</name>
    <name evidence="8" type="ORF">E9232_005375</name>
</gene>
<feature type="binding site" evidence="6">
    <location>
        <begin position="20"/>
        <end position="22"/>
    </location>
    <ligand>
        <name>N(1)-(5-phospho-beta-D-ribosyl)glycinamide</name>
        <dbReference type="ChEBI" id="CHEBI:143788"/>
    </ligand>
</feature>
<protein>
    <recommendedName>
        <fullName evidence="6">Phosphoribosylglycinamide formyltransferase</fullName>
        <ecNumber evidence="6">2.1.2.2</ecNumber>
    </recommendedName>
    <alternativeName>
        <fullName evidence="6">5'-phosphoribosylglycinamide transformylase</fullName>
    </alternativeName>
    <alternativeName>
        <fullName evidence="6">GAR transformylase</fullName>
        <shortName evidence="6">GART</shortName>
    </alternativeName>
</protein>
<comment type="similarity">
    <text evidence="4 6">Belongs to the GART family.</text>
</comment>
<evidence type="ECO:0000313" key="8">
    <source>
        <dbReference type="EMBL" id="MDR6292830.1"/>
    </source>
</evidence>